<protein>
    <submittedName>
        <fullName evidence="2">Uncharacterized protein</fullName>
    </submittedName>
</protein>
<feature type="compositionally biased region" description="Basic and acidic residues" evidence="1">
    <location>
        <begin position="94"/>
        <end position="106"/>
    </location>
</feature>
<feature type="region of interest" description="Disordered" evidence="1">
    <location>
        <begin position="81"/>
        <end position="151"/>
    </location>
</feature>
<proteinExistence type="predicted"/>
<organism evidence="2 3">
    <name type="scientific">Neovison vison</name>
    <name type="common">American mink</name>
    <name type="synonym">Mustela vison</name>
    <dbReference type="NCBI Taxonomy" id="452646"/>
    <lineage>
        <taxon>Eukaryota</taxon>
        <taxon>Metazoa</taxon>
        <taxon>Chordata</taxon>
        <taxon>Craniata</taxon>
        <taxon>Vertebrata</taxon>
        <taxon>Euteleostomi</taxon>
        <taxon>Mammalia</taxon>
        <taxon>Eutheria</taxon>
        <taxon>Laurasiatheria</taxon>
        <taxon>Carnivora</taxon>
        <taxon>Caniformia</taxon>
        <taxon>Musteloidea</taxon>
        <taxon>Mustelidae</taxon>
        <taxon>Mustelinae</taxon>
        <taxon>Neogale</taxon>
    </lineage>
</organism>
<dbReference type="GeneTree" id="ENSGT00910000146507"/>
<evidence type="ECO:0000313" key="2">
    <source>
        <dbReference type="Ensembl" id="ENSNVIP00000014006.1"/>
    </source>
</evidence>
<feature type="compositionally biased region" description="Basic and acidic residues" evidence="1">
    <location>
        <begin position="115"/>
        <end position="124"/>
    </location>
</feature>
<sequence>MAAVCPGHHDPVHHLQCPVPVPVLLPALHPHQRGPVLHHWSLPDPCWSVRNERGLHLHGEAPGMAFQLGVLLWLCLHPGLGGLPPGPSQRRHIRDLAETRMRRPDSWSEALSIPRGREEGNQKPEKKKKRVSQKTQTQTIPNRKQLKGGGG</sequence>
<dbReference type="AlphaFoldDB" id="A0A8C7EPU7"/>
<dbReference type="Proteomes" id="UP000694425">
    <property type="component" value="Unplaced"/>
</dbReference>
<evidence type="ECO:0000313" key="3">
    <source>
        <dbReference type="Proteomes" id="UP000694425"/>
    </source>
</evidence>
<dbReference type="Ensembl" id="ENSNVIT00000016359.1">
    <property type="protein sequence ID" value="ENSNVIP00000014006.1"/>
    <property type="gene ID" value="ENSNVIG00000011019.1"/>
</dbReference>
<feature type="compositionally biased region" description="Polar residues" evidence="1">
    <location>
        <begin position="133"/>
        <end position="142"/>
    </location>
</feature>
<accession>A0A8C7EPU7</accession>
<reference evidence="2" key="1">
    <citation type="submission" date="2025-08" db="UniProtKB">
        <authorList>
            <consortium name="Ensembl"/>
        </authorList>
    </citation>
    <scope>IDENTIFICATION</scope>
</reference>
<name>A0A8C7EPU7_NEOVI</name>
<keyword evidence="3" id="KW-1185">Reference proteome</keyword>
<evidence type="ECO:0000256" key="1">
    <source>
        <dbReference type="SAM" id="MobiDB-lite"/>
    </source>
</evidence>
<reference evidence="2" key="2">
    <citation type="submission" date="2025-09" db="UniProtKB">
        <authorList>
            <consortium name="Ensembl"/>
        </authorList>
    </citation>
    <scope>IDENTIFICATION</scope>
</reference>